<dbReference type="STRING" id="27349.A0A0L6VTD1"/>
<evidence type="ECO:0000313" key="1">
    <source>
        <dbReference type="EMBL" id="KNZ63963.1"/>
    </source>
</evidence>
<dbReference type="OrthoDB" id="2505909at2759"/>
<keyword evidence="2" id="KW-1185">Reference proteome</keyword>
<comment type="caution">
    <text evidence="1">The sequence shown here is derived from an EMBL/GenBank/DDBJ whole genome shotgun (WGS) entry which is preliminary data.</text>
</comment>
<dbReference type="AlphaFoldDB" id="A0A0L6VTD1"/>
<sequence length="247" mass="28566">MQRLGWLPNFYCLESLQVCLFWRQNHKPNPHKDMLVNHIPLILDQWLTEQVDAGLAWSFIHHLIYTPDKLDVLATESNQFSSLMSPVIRCLLIGPGFDPSPFISLRKWCVKLAKRIWNLCVDVQYSETFLFEFHSSRQSRMILEHSSNMIMIDATHYSVDKYFFSDGRRCNLFAIIIRDLYVGKGVPVAREFTALAAMSVVLKLSIYFLFSKADILSDLTGPQSTEFSLGFDTAQGWYLNPSWVIFP</sequence>
<protein>
    <submittedName>
        <fullName evidence="1">Uncharacterized protein</fullName>
    </submittedName>
</protein>
<evidence type="ECO:0000313" key="2">
    <source>
        <dbReference type="Proteomes" id="UP000037035"/>
    </source>
</evidence>
<gene>
    <name evidence="1" type="ORF">VP01_1080g17</name>
</gene>
<dbReference type="VEuPathDB" id="FungiDB:VP01_1080g17"/>
<accession>A0A0L6VTD1</accession>
<organism evidence="1 2">
    <name type="scientific">Puccinia sorghi</name>
    <dbReference type="NCBI Taxonomy" id="27349"/>
    <lineage>
        <taxon>Eukaryota</taxon>
        <taxon>Fungi</taxon>
        <taxon>Dikarya</taxon>
        <taxon>Basidiomycota</taxon>
        <taxon>Pucciniomycotina</taxon>
        <taxon>Pucciniomycetes</taxon>
        <taxon>Pucciniales</taxon>
        <taxon>Pucciniaceae</taxon>
        <taxon>Puccinia</taxon>
    </lineage>
</organism>
<reference evidence="1 2" key="1">
    <citation type="submission" date="2015-08" db="EMBL/GenBank/DDBJ databases">
        <title>Next Generation Sequencing and Analysis of the Genome of Puccinia sorghi L Schw, the Causal Agent of Maize Common Rust.</title>
        <authorList>
            <person name="Rochi L."/>
            <person name="Burguener G."/>
            <person name="Darino M."/>
            <person name="Turjanski A."/>
            <person name="Kreff E."/>
            <person name="Dieguez M.J."/>
            <person name="Sacco F."/>
        </authorList>
    </citation>
    <scope>NUCLEOTIDE SEQUENCE [LARGE SCALE GENOMIC DNA]</scope>
    <source>
        <strain evidence="1 2">RO10H11247</strain>
    </source>
</reference>
<proteinExistence type="predicted"/>
<dbReference type="Proteomes" id="UP000037035">
    <property type="component" value="Unassembled WGS sequence"/>
</dbReference>
<name>A0A0L6VTD1_9BASI</name>
<dbReference type="EMBL" id="LAVV01000899">
    <property type="protein sequence ID" value="KNZ63963.1"/>
    <property type="molecule type" value="Genomic_DNA"/>
</dbReference>